<dbReference type="Pfam" id="PF01467">
    <property type="entry name" value="CTP_transf_like"/>
    <property type="match status" value="1"/>
</dbReference>
<evidence type="ECO:0000313" key="2">
    <source>
        <dbReference type="EMBL" id="CAA9226083.1"/>
    </source>
</evidence>
<dbReference type="InterPro" id="IPR004821">
    <property type="entry name" value="Cyt_trans-like"/>
</dbReference>
<evidence type="ECO:0000259" key="1">
    <source>
        <dbReference type="Pfam" id="PF01467"/>
    </source>
</evidence>
<dbReference type="EMBL" id="CADCTF010000046">
    <property type="protein sequence ID" value="CAA9226083.1"/>
    <property type="molecule type" value="Genomic_DNA"/>
</dbReference>
<feature type="domain" description="Cytidyltransferase-like" evidence="1">
    <location>
        <begin position="6"/>
        <end position="155"/>
    </location>
</feature>
<name>A0A6J4HJA3_9ACTN</name>
<organism evidence="2">
    <name type="scientific">uncultured Acidimicrobiales bacterium</name>
    <dbReference type="NCBI Taxonomy" id="310071"/>
    <lineage>
        <taxon>Bacteria</taxon>
        <taxon>Bacillati</taxon>
        <taxon>Actinomycetota</taxon>
        <taxon>Acidimicrobiia</taxon>
        <taxon>Acidimicrobiales</taxon>
        <taxon>environmental samples</taxon>
    </lineage>
</organism>
<sequence length="172" mass="18421">MSRRGVYPGSFNPLTVAHLAIAEAARKQRRLDRLDLVLSRSPLAKAAVDEAALADRVAGLERAAATRSWLGVVVTDAQLLADIAEGYDVLVLGADKWAQLHDTAFYGGSAVTRDRALARLPELAIAPRGVVEVPADARLTLPAHYAEVSSTAVRAGQRHWLAPELEDPGPED</sequence>
<dbReference type="GO" id="GO:0003824">
    <property type="term" value="F:catalytic activity"/>
    <property type="evidence" value="ECO:0007669"/>
    <property type="project" value="InterPro"/>
</dbReference>
<gene>
    <name evidence="2" type="ORF">AVDCRST_MAG50-834</name>
</gene>
<dbReference type="InterPro" id="IPR014729">
    <property type="entry name" value="Rossmann-like_a/b/a_fold"/>
</dbReference>
<reference evidence="2" key="1">
    <citation type="submission" date="2020-02" db="EMBL/GenBank/DDBJ databases">
        <authorList>
            <person name="Meier V. D."/>
        </authorList>
    </citation>
    <scope>NUCLEOTIDE SEQUENCE</scope>
    <source>
        <strain evidence="2">AVDCRST_MAG50</strain>
    </source>
</reference>
<accession>A0A6J4HJA3</accession>
<dbReference type="SUPFAM" id="SSF52374">
    <property type="entry name" value="Nucleotidylyl transferase"/>
    <property type="match status" value="1"/>
</dbReference>
<protein>
    <recommendedName>
        <fullName evidence="1">Cytidyltransferase-like domain-containing protein</fullName>
    </recommendedName>
</protein>
<proteinExistence type="predicted"/>
<dbReference type="Gene3D" id="3.40.50.620">
    <property type="entry name" value="HUPs"/>
    <property type="match status" value="1"/>
</dbReference>
<dbReference type="AlphaFoldDB" id="A0A6J4HJA3"/>